<keyword evidence="3" id="KW-0694">RNA-binding</keyword>
<feature type="compositionally biased region" description="Acidic residues" evidence="8">
    <location>
        <begin position="47"/>
        <end position="60"/>
    </location>
</feature>
<feature type="compositionally biased region" description="Basic and acidic residues" evidence="8">
    <location>
        <begin position="309"/>
        <end position="332"/>
    </location>
</feature>
<evidence type="ECO:0000256" key="8">
    <source>
        <dbReference type="SAM" id="MobiDB-lite"/>
    </source>
</evidence>
<feature type="compositionally biased region" description="Acidic residues" evidence="8">
    <location>
        <begin position="81"/>
        <end position="96"/>
    </location>
</feature>
<keyword evidence="4" id="KW-0539">Nucleus</keyword>
<name>A0ABR0DY63_ZASCE</name>
<evidence type="ECO:0000313" key="9">
    <source>
        <dbReference type="EMBL" id="KAK4494112.1"/>
    </source>
</evidence>
<accession>A0ABR0DY63</accession>
<evidence type="ECO:0000313" key="10">
    <source>
        <dbReference type="Proteomes" id="UP001305779"/>
    </source>
</evidence>
<dbReference type="Proteomes" id="UP001305779">
    <property type="component" value="Unassembled WGS sequence"/>
</dbReference>
<evidence type="ECO:0000256" key="3">
    <source>
        <dbReference type="ARBA" id="ARBA00022884"/>
    </source>
</evidence>
<evidence type="ECO:0000256" key="2">
    <source>
        <dbReference type="ARBA" id="ARBA00005819"/>
    </source>
</evidence>
<protein>
    <recommendedName>
        <fullName evidence="6">18S rRNA factor 2</fullName>
    </recommendedName>
</protein>
<dbReference type="InterPro" id="IPR034353">
    <property type="entry name" value="ABT1/ESF2_RRM"/>
</dbReference>
<comment type="caution">
    <text evidence="9">The sequence shown here is derived from an EMBL/GenBank/DDBJ whole genome shotgun (WGS) entry which is preliminary data.</text>
</comment>
<comment type="subcellular location">
    <subcellularLocation>
        <location evidence="1">Nucleus</location>
        <location evidence="1">Nucleolus</location>
    </subcellularLocation>
</comment>
<keyword evidence="10" id="KW-1185">Reference proteome</keyword>
<organism evidence="9 10">
    <name type="scientific">Zasmidium cellare</name>
    <name type="common">Wine cellar mold</name>
    <name type="synonym">Racodium cellare</name>
    <dbReference type="NCBI Taxonomy" id="395010"/>
    <lineage>
        <taxon>Eukaryota</taxon>
        <taxon>Fungi</taxon>
        <taxon>Dikarya</taxon>
        <taxon>Ascomycota</taxon>
        <taxon>Pezizomycotina</taxon>
        <taxon>Dothideomycetes</taxon>
        <taxon>Dothideomycetidae</taxon>
        <taxon>Mycosphaerellales</taxon>
        <taxon>Mycosphaerellaceae</taxon>
        <taxon>Zasmidium</taxon>
    </lineage>
</organism>
<comment type="similarity">
    <text evidence="2">Belongs to the ESF2/ABP1 family.</text>
</comment>
<feature type="compositionally biased region" description="Basic and acidic residues" evidence="8">
    <location>
        <begin position="68"/>
        <end position="80"/>
    </location>
</feature>
<feature type="compositionally biased region" description="Acidic residues" evidence="8">
    <location>
        <begin position="10"/>
        <end position="27"/>
    </location>
</feature>
<proteinExistence type="inferred from homology"/>
<feature type="region of interest" description="Disordered" evidence="8">
    <location>
        <begin position="1"/>
        <end position="117"/>
    </location>
</feature>
<dbReference type="CDD" id="cd12263">
    <property type="entry name" value="RRM_ABT1_like"/>
    <property type="match status" value="1"/>
</dbReference>
<reference evidence="9 10" key="1">
    <citation type="journal article" date="2023" name="G3 (Bethesda)">
        <title>A chromosome-level genome assembly of Zasmidium syzygii isolated from banana leaves.</title>
        <authorList>
            <person name="van Westerhoven A.C."/>
            <person name="Mehrabi R."/>
            <person name="Talebi R."/>
            <person name="Steentjes M.B.F."/>
            <person name="Corcolon B."/>
            <person name="Chong P.A."/>
            <person name="Kema G.H.J."/>
            <person name="Seidl M.F."/>
        </authorList>
    </citation>
    <scope>NUCLEOTIDE SEQUENCE [LARGE SCALE GENOMIC DNA]</scope>
    <source>
        <strain evidence="9 10">P124</strain>
    </source>
</reference>
<evidence type="ECO:0000256" key="6">
    <source>
        <dbReference type="ARBA" id="ARBA00032634"/>
    </source>
</evidence>
<sequence>MSIRKRNEFLDGDESEEELENGSESEQEAGRGAIAGHSNKRRKVDTESEGSLDGLDDEEDVPKAGGKVQDDRFNFDKFNDGDDLEEDVDEEEEEQDGERSDYDRIKPKKSSKSKAEKEFEAAEKAVRKSGVVYISRVPPFMKPQTLKHFLEPHARKGLGRIFLTPEDHAAHTKRVKSGGNKKKSFTDGWVEFKSKKEAKIAAETLNGNIIGGKKGNFYHDDLWNMKYLKGFKWNHLTEQIANENAERAARTQQEIRKTRKENKAFVEDIERAKMLETMESKKKAKMERGGASSGGNIEQQKRDFKQRKPRADESKGPARKPVAEQKVMKMIL</sequence>
<feature type="region of interest" description="Disordered" evidence="8">
    <location>
        <begin position="276"/>
        <end position="332"/>
    </location>
</feature>
<dbReference type="SUPFAM" id="SSF54928">
    <property type="entry name" value="RNA-binding domain, RBD"/>
    <property type="match status" value="1"/>
</dbReference>
<dbReference type="InterPro" id="IPR039119">
    <property type="entry name" value="ABT1/Esf2"/>
</dbReference>
<evidence type="ECO:0000256" key="1">
    <source>
        <dbReference type="ARBA" id="ARBA00004604"/>
    </source>
</evidence>
<keyword evidence="7" id="KW-0175">Coiled coil</keyword>
<evidence type="ECO:0000256" key="4">
    <source>
        <dbReference type="ARBA" id="ARBA00023242"/>
    </source>
</evidence>
<feature type="coiled-coil region" evidence="7">
    <location>
        <begin position="241"/>
        <end position="268"/>
    </location>
</feature>
<dbReference type="PANTHER" id="PTHR12311:SF7">
    <property type="entry name" value="ACTIVATOR OF BASAL TRANSCRIPTION 1"/>
    <property type="match status" value="1"/>
</dbReference>
<evidence type="ECO:0000256" key="7">
    <source>
        <dbReference type="SAM" id="Coils"/>
    </source>
</evidence>
<dbReference type="PANTHER" id="PTHR12311">
    <property type="entry name" value="ACTIVATOR OF BASAL TRANSCRIPTION 1"/>
    <property type="match status" value="1"/>
</dbReference>
<comment type="function">
    <text evidence="5">Involved in the small subunit (SSU) processome assembly and function, and in the 18S rRNA synthesis. Required for the early cleavages at sites A0, A1 and A2.</text>
</comment>
<dbReference type="InterPro" id="IPR012677">
    <property type="entry name" value="Nucleotide-bd_a/b_plait_sf"/>
</dbReference>
<gene>
    <name evidence="9" type="ORF">PRZ48_014410</name>
</gene>
<dbReference type="Gene3D" id="3.30.70.330">
    <property type="match status" value="1"/>
</dbReference>
<dbReference type="InterPro" id="IPR035979">
    <property type="entry name" value="RBD_domain_sf"/>
</dbReference>
<dbReference type="EMBL" id="JAXOVC010000014">
    <property type="protein sequence ID" value="KAK4494112.1"/>
    <property type="molecule type" value="Genomic_DNA"/>
</dbReference>
<evidence type="ECO:0000256" key="5">
    <source>
        <dbReference type="ARBA" id="ARBA00025024"/>
    </source>
</evidence>